<organism evidence="10 11">
    <name type="scientific">Phanerochaete carnosa (strain HHB-10118-sp)</name>
    <name type="common">White-rot fungus</name>
    <name type="synonym">Peniophora carnosa</name>
    <dbReference type="NCBI Taxonomy" id="650164"/>
    <lineage>
        <taxon>Eukaryota</taxon>
        <taxon>Fungi</taxon>
        <taxon>Dikarya</taxon>
        <taxon>Basidiomycota</taxon>
        <taxon>Agaricomycotina</taxon>
        <taxon>Agaricomycetes</taxon>
        <taxon>Polyporales</taxon>
        <taxon>Phanerochaetaceae</taxon>
        <taxon>Phanerochaete</taxon>
    </lineage>
</organism>
<feature type="transmembrane region" description="Helical" evidence="6">
    <location>
        <begin position="168"/>
        <end position="185"/>
    </location>
</feature>
<feature type="compositionally biased region" description="Low complexity" evidence="5">
    <location>
        <begin position="366"/>
        <end position="375"/>
    </location>
</feature>
<feature type="region of interest" description="Disordered" evidence="5">
    <location>
        <begin position="1"/>
        <end position="23"/>
    </location>
</feature>
<feature type="compositionally biased region" description="Basic and acidic residues" evidence="5">
    <location>
        <begin position="1"/>
        <end position="17"/>
    </location>
</feature>
<dbReference type="InterPro" id="IPR018820">
    <property type="entry name" value="BRE4-related_DUF2421"/>
</dbReference>
<feature type="transmembrane region" description="Helical" evidence="6">
    <location>
        <begin position="673"/>
        <end position="693"/>
    </location>
</feature>
<evidence type="ECO:0000259" key="7">
    <source>
        <dbReference type="Pfam" id="PF10334"/>
    </source>
</evidence>
<keyword evidence="4 6" id="KW-0472">Membrane</keyword>
<evidence type="ECO:0000256" key="4">
    <source>
        <dbReference type="ARBA" id="ARBA00023136"/>
    </source>
</evidence>
<dbReference type="RefSeq" id="XP_007397903.1">
    <property type="nucleotide sequence ID" value="XM_007397841.1"/>
</dbReference>
<feature type="transmembrane region" description="Helical" evidence="6">
    <location>
        <begin position="191"/>
        <end position="211"/>
    </location>
</feature>
<feature type="compositionally biased region" description="Basic and acidic residues" evidence="5">
    <location>
        <begin position="584"/>
        <end position="594"/>
    </location>
</feature>
<feature type="domain" description="Putative ER transporter 6TM N-terminal" evidence="8">
    <location>
        <begin position="34"/>
        <end position="480"/>
    </location>
</feature>
<evidence type="ECO:0000256" key="2">
    <source>
        <dbReference type="ARBA" id="ARBA00022692"/>
    </source>
</evidence>
<dbReference type="InParanoid" id="K5W2Q4"/>
<feature type="domain" description="DUF2421" evidence="7">
    <location>
        <begin position="786"/>
        <end position="1012"/>
    </location>
</feature>
<dbReference type="Pfam" id="PF13515">
    <property type="entry name" value="FUSC_2"/>
    <property type="match status" value="1"/>
</dbReference>
<keyword evidence="3 6" id="KW-1133">Transmembrane helix</keyword>
<feature type="region of interest" description="Disordered" evidence="5">
    <location>
        <begin position="352"/>
        <end position="381"/>
    </location>
</feature>
<sequence>MHGEKAGEHASDDRPHDQPSSAATKKPLLDRLHLPDWVATNLRSSRSRRVWLRCWIASWAAYVILLPNASLKELGNAAFFAFLASFMAPANLPVQFFLFVLTTMILGMCLGWALGAAAMKAALASRNQLLLKQSLLREAQSAAGLANPDALFQADIFAGKFLDTASSIIFAVFLGFGCFLFALMRSYTPKLLLTSIFGTIALDIFCSYGALFPFPQYTLMNSLLESVACYIGIGVICILFIFPETLNHATLVSTSALIGRLKDIVELQHQILNASPDDLAEGTPLASKVQGLRVAVLAHIQQMMSSLSFIGAEFSWGKWNADDITGLKEPLVLLVNRAAALHTFAKLAGHRYSREPDQSLSREDSISSSAPSSAAEDAHGFTGDTPLLRQLRQKHHTAESAYSVRMHDVMHVIEESTADLRSACSDGLRATKTVLDSINTRRYASKGVKDSDQHLVDFDAALERLRTALEEFKTSRRLQLLHPFGSVLEDARTSEPLRLQPSAIPLRSLYVSFVFATNLVVLTDAIIGLMEYVQLTAHKRRKNRLWAPGGLRALGRAIMSRGDTSDQAAGEDHAPQPDEEVKEEEGPYRRDPDSRPPTNTLQRIANGLHSLYKWTKTPEALFCFRYVIISIALYIPAVVRTSANFIYVNKGLWSLIMAQTTLNIFVSDQIFNYFTRLLGTFIGAVLGLLSWYIGDAKSNGSPYGSAATVAVFLVPLVFLRLFSPPQYLSGVMLGGATYILVQGYSWIDGHLHIAGNPGLGWEVAWRRFVNVIIGCAASFVVMMLPPKSGRKAVRLRNASNISTLSFLYSDIMAVWISSASARHAHGSMTELLPNARKKFLRLATQLQAIKTQTAIAKWEGSIRGAWPSEEYMRLANVQTDMMSSLALLASALAQIDPAMRAGFLQRTMAVNPNFISDVMATFSLVSQALRTGEPLPQPFHQNLLDRLHYHGTVGRHTFAGNDDNAKDSVHKNHLDQIANYEFMFYATAICAVFQIVDGLNELHEITARLCGEIPLQGWTKWRAEYDQTHVMKM</sequence>
<evidence type="ECO:0000256" key="3">
    <source>
        <dbReference type="ARBA" id="ARBA00022989"/>
    </source>
</evidence>
<dbReference type="Pfam" id="PF10334">
    <property type="entry name" value="BRE4"/>
    <property type="match status" value="1"/>
</dbReference>
<feature type="transmembrane region" description="Helical" evidence="6">
    <location>
        <begin position="645"/>
        <end position="666"/>
    </location>
</feature>
<dbReference type="STRING" id="650164.K5W2Q4"/>
<feature type="transmembrane region" description="Helical" evidence="6">
    <location>
        <begin position="620"/>
        <end position="639"/>
    </location>
</feature>
<dbReference type="EMBL" id="JH930474">
    <property type="protein sequence ID" value="EKM53209.1"/>
    <property type="molecule type" value="Genomic_DNA"/>
</dbReference>
<feature type="transmembrane region" description="Helical" evidence="6">
    <location>
        <begin position="50"/>
        <end position="67"/>
    </location>
</feature>
<evidence type="ECO:0000259" key="8">
    <source>
        <dbReference type="Pfam" id="PF10337"/>
    </source>
</evidence>
<evidence type="ECO:0008006" key="12">
    <source>
        <dbReference type="Google" id="ProtNLM"/>
    </source>
</evidence>
<comment type="subcellular location">
    <subcellularLocation>
        <location evidence="1">Membrane</location>
        <topology evidence="1">Multi-pass membrane protein</topology>
    </subcellularLocation>
</comment>
<dbReference type="HOGENOM" id="CLU_003918_1_0_1"/>
<feature type="compositionally biased region" description="Basic and acidic residues" evidence="5">
    <location>
        <begin position="352"/>
        <end position="365"/>
    </location>
</feature>
<feature type="transmembrane region" description="Helical" evidence="6">
    <location>
        <begin position="223"/>
        <end position="242"/>
    </location>
</feature>
<dbReference type="KEGG" id="pco:PHACADRAFT_124678"/>
<dbReference type="InterPro" id="IPR018823">
    <property type="entry name" value="ArAE_2_N"/>
</dbReference>
<evidence type="ECO:0000313" key="11">
    <source>
        <dbReference type="Proteomes" id="UP000008370"/>
    </source>
</evidence>
<dbReference type="PANTHER" id="PTHR37994">
    <property type="entry name" value="ARAE_2_N DOMAIN-CONTAINING PROTEIN-RELATED"/>
    <property type="match status" value="1"/>
</dbReference>
<dbReference type="AlphaFoldDB" id="K5W2Q4"/>
<evidence type="ECO:0000313" key="10">
    <source>
        <dbReference type="EMBL" id="EKM53209.1"/>
    </source>
</evidence>
<evidence type="ECO:0000259" key="9">
    <source>
        <dbReference type="Pfam" id="PF13515"/>
    </source>
</evidence>
<keyword evidence="11" id="KW-1185">Reference proteome</keyword>
<evidence type="ECO:0000256" key="1">
    <source>
        <dbReference type="ARBA" id="ARBA00004141"/>
    </source>
</evidence>
<dbReference type="Proteomes" id="UP000008370">
    <property type="component" value="Unassembled WGS sequence"/>
</dbReference>
<dbReference type="OrthoDB" id="2274698at2759"/>
<dbReference type="Pfam" id="PF10337">
    <property type="entry name" value="ArAE_2_N"/>
    <property type="match status" value="1"/>
</dbReference>
<feature type="transmembrane region" description="Helical" evidence="6">
    <location>
        <begin position="96"/>
        <end position="119"/>
    </location>
</feature>
<dbReference type="PANTHER" id="PTHR37994:SF3">
    <property type="entry name" value="ER TRANSPORTER 6TM N-TERMINAL DOMAIN-CONTAINING PROTEIN"/>
    <property type="match status" value="1"/>
</dbReference>
<gene>
    <name evidence="10" type="ORF">PHACADRAFT_124678</name>
</gene>
<name>K5W2Q4_PHACS</name>
<feature type="transmembrane region" description="Helical" evidence="6">
    <location>
        <begin position="509"/>
        <end position="533"/>
    </location>
</feature>
<dbReference type="GO" id="GO:0016020">
    <property type="term" value="C:membrane"/>
    <property type="evidence" value="ECO:0007669"/>
    <property type="project" value="UniProtKB-SubCell"/>
</dbReference>
<feature type="region of interest" description="Disordered" evidence="5">
    <location>
        <begin position="562"/>
        <end position="599"/>
    </location>
</feature>
<keyword evidence="2 6" id="KW-0812">Transmembrane</keyword>
<evidence type="ECO:0000256" key="5">
    <source>
        <dbReference type="SAM" id="MobiDB-lite"/>
    </source>
</evidence>
<feature type="transmembrane region" description="Helical" evidence="6">
    <location>
        <begin position="767"/>
        <end position="786"/>
    </location>
</feature>
<dbReference type="InterPro" id="IPR049453">
    <property type="entry name" value="Memb_transporter_dom"/>
</dbReference>
<feature type="transmembrane region" description="Helical" evidence="6">
    <location>
        <begin position="727"/>
        <end position="747"/>
    </location>
</feature>
<protein>
    <recommendedName>
        <fullName evidence="12">ER transporter 6TM N-terminal domain-containing protein</fullName>
    </recommendedName>
</protein>
<accession>K5W2Q4</accession>
<dbReference type="GeneID" id="18908000"/>
<evidence type="ECO:0000256" key="6">
    <source>
        <dbReference type="SAM" id="Phobius"/>
    </source>
</evidence>
<feature type="domain" description="Integral membrane bound transporter" evidence="9">
    <location>
        <begin position="648"/>
        <end position="781"/>
    </location>
</feature>
<proteinExistence type="predicted"/>
<reference evidence="10 11" key="1">
    <citation type="journal article" date="2012" name="BMC Genomics">
        <title>Comparative genomics of the white-rot fungi, Phanerochaete carnosa and P. chrysosporium, to elucidate the genetic basis of the distinct wood types they colonize.</title>
        <authorList>
            <person name="Suzuki H."/>
            <person name="MacDonald J."/>
            <person name="Syed K."/>
            <person name="Salamov A."/>
            <person name="Hori C."/>
            <person name="Aerts A."/>
            <person name="Henrissat B."/>
            <person name="Wiebenga A."/>
            <person name="vanKuyk P.A."/>
            <person name="Barry K."/>
            <person name="Lindquist E."/>
            <person name="LaButti K."/>
            <person name="Lapidus A."/>
            <person name="Lucas S."/>
            <person name="Coutinho P."/>
            <person name="Gong Y."/>
            <person name="Samejima M."/>
            <person name="Mahadevan R."/>
            <person name="Abou-Zaid M."/>
            <person name="de Vries R.P."/>
            <person name="Igarashi K."/>
            <person name="Yadav J.S."/>
            <person name="Grigoriev I.V."/>
            <person name="Master E.R."/>
        </authorList>
    </citation>
    <scope>NUCLEOTIDE SEQUENCE [LARGE SCALE GENOMIC DNA]</scope>
    <source>
        <strain evidence="10 11">HHB-10118-sp</strain>
    </source>
</reference>
<feature type="transmembrane region" description="Helical" evidence="6">
    <location>
        <begin position="705"/>
        <end position="722"/>
    </location>
</feature>